<dbReference type="InterPro" id="IPR011993">
    <property type="entry name" value="PH-like_dom_sf"/>
</dbReference>
<organism evidence="6 7">
    <name type="scientific">Panagrolaimus davidi</name>
    <dbReference type="NCBI Taxonomy" id="227884"/>
    <lineage>
        <taxon>Eukaryota</taxon>
        <taxon>Metazoa</taxon>
        <taxon>Ecdysozoa</taxon>
        <taxon>Nematoda</taxon>
        <taxon>Chromadorea</taxon>
        <taxon>Rhabditida</taxon>
        <taxon>Tylenchina</taxon>
        <taxon>Panagrolaimomorpha</taxon>
        <taxon>Panagrolaimoidea</taxon>
        <taxon>Panagrolaimidae</taxon>
        <taxon>Panagrolaimus</taxon>
    </lineage>
</organism>
<accession>A0A914QD56</accession>
<dbReference type="InterPro" id="IPR046349">
    <property type="entry name" value="C1-like_sf"/>
</dbReference>
<dbReference type="PROSITE" id="PS50003">
    <property type="entry name" value="PH_DOMAIN"/>
    <property type="match status" value="1"/>
</dbReference>
<dbReference type="CDD" id="cd20813">
    <property type="entry name" value="C1_ROCK"/>
    <property type="match status" value="1"/>
</dbReference>
<dbReference type="InterPro" id="IPR001849">
    <property type="entry name" value="PH_domain"/>
</dbReference>
<name>A0A914QD56_9BILA</name>
<evidence type="ECO:0000256" key="3">
    <source>
        <dbReference type="ARBA" id="ARBA00022833"/>
    </source>
</evidence>
<evidence type="ECO:0000313" key="7">
    <source>
        <dbReference type="WBParaSite" id="PDA_v2.g29564.t1"/>
    </source>
</evidence>
<evidence type="ECO:0000259" key="5">
    <source>
        <dbReference type="PROSITE" id="PS50081"/>
    </source>
</evidence>
<dbReference type="PROSITE" id="PS50081">
    <property type="entry name" value="ZF_DAG_PE_2"/>
    <property type="match status" value="1"/>
</dbReference>
<keyword evidence="6" id="KW-1185">Reference proteome</keyword>
<dbReference type="WBParaSite" id="PDA_v2.g29564.t1">
    <property type="protein sequence ID" value="PDA_v2.g29564.t1"/>
    <property type="gene ID" value="PDA_v2.g29564"/>
</dbReference>
<proteinExistence type="predicted"/>
<dbReference type="SMART" id="SM00109">
    <property type="entry name" value="C1"/>
    <property type="match status" value="1"/>
</dbReference>
<dbReference type="Proteomes" id="UP000887578">
    <property type="component" value="Unplaced"/>
</dbReference>
<keyword evidence="1" id="KW-0597">Phosphoprotein</keyword>
<keyword evidence="2" id="KW-0479">Metal-binding</keyword>
<evidence type="ECO:0000313" key="6">
    <source>
        <dbReference type="Proteomes" id="UP000887578"/>
    </source>
</evidence>
<protein>
    <submittedName>
        <fullName evidence="7">PH domain-containing protein</fullName>
    </submittedName>
</protein>
<dbReference type="Gene3D" id="3.30.60.20">
    <property type="match status" value="1"/>
</dbReference>
<reference evidence="7" key="1">
    <citation type="submission" date="2022-11" db="UniProtKB">
        <authorList>
            <consortium name="WormBaseParasite"/>
        </authorList>
    </citation>
    <scope>IDENTIFICATION</scope>
</reference>
<dbReference type="AlphaFoldDB" id="A0A914QD56"/>
<keyword evidence="3" id="KW-0862">Zinc</keyword>
<dbReference type="SUPFAM" id="SSF57889">
    <property type="entry name" value="Cysteine-rich domain"/>
    <property type="match status" value="1"/>
</dbReference>
<dbReference type="Gene3D" id="2.30.29.30">
    <property type="entry name" value="Pleckstrin-homology domain (PH domain)/Phosphotyrosine-binding domain (PTB)"/>
    <property type="match status" value="1"/>
</dbReference>
<feature type="domain" description="Phorbol-ester/DAG-type" evidence="5">
    <location>
        <begin position="203"/>
        <end position="256"/>
    </location>
</feature>
<evidence type="ECO:0000259" key="4">
    <source>
        <dbReference type="PROSITE" id="PS50003"/>
    </source>
</evidence>
<dbReference type="GO" id="GO:0046872">
    <property type="term" value="F:metal ion binding"/>
    <property type="evidence" value="ECO:0007669"/>
    <property type="project" value="UniProtKB-KW"/>
</dbReference>
<feature type="domain" description="PH" evidence="4">
    <location>
        <begin position="56"/>
        <end position="288"/>
    </location>
</feature>
<evidence type="ECO:0000256" key="2">
    <source>
        <dbReference type="ARBA" id="ARBA00022723"/>
    </source>
</evidence>
<evidence type="ECO:0000256" key="1">
    <source>
        <dbReference type="ARBA" id="ARBA00022553"/>
    </source>
</evidence>
<sequence length="312" mass="35846">MQKTLYDEQQKREEYEAELYDLRMFADEMKNRNHSDVDTQSLDSRSNTEAFPPHPALICNGILSVRQSSAIYGNKRKKLSWETLQLHLTEKFLSFYKPGNVKGQPPLLTIAVEMLYLVRKVSEADLRSVNKKQLPLILQIFYENGNKNSSRCASTIDLNISSVSNSGDSVRNYMDDDDISDNRNGGTSMMDMSIGSGRRKKQQHDFIEVSYHTSTSCDFCKRSMSSIFRNIVAFECKRCHQKYHKEHVEKNEVPSCKCMFELPSKLYIMADSEDQAKVWYNTLLKLINIRSTVMQANRTNVSSVTEGLHFAA</sequence>
<dbReference type="InterPro" id="IPR002219">
    <property type="entry name" value="PKC_DAG/PE"/>
</dbReference>